<evidence type="ECO:0008006" key="3">
    <source>
        <dbReference type="Google" id="ProtNLM"/>
    </source>
</evidence>
<dbReference type="Proteomes" id="UP000316291">
    <property type="component" value="Unassembled WGS sequence"/>
</dbReference>
<dbReference type="OrthoDB" id="9830458at2"/>
<reference evidence="1 2" key="1">
    <citation type="journal article" date="2015" name="Stand. Genomic Sci.">
        <title>Genomic Encyclopedia of Bacterial and Archaeal Type Strains, Phase III: the genomes of soil and plant-associated and newly described type strains.</title>
        <authorList>
            <person name="Whitman W.B."/>
            <person name="Woyke T."/>
            <person name="Klenk H.P."/>
            <person name="Zhou Y."/>
            <person name="Lilburn T.G."/>
            <person name="Beck B.J."/>
            <person name="De Vos P."/>
            <person name="Vandamme P."/>
            <person name="Eisen J.A."/>
            <person name="Garrity G."/>
            <person name="Hugenholtz P."/>
            <person name="Kyrpides N.C."/>
        </authorList>
    </citation>
    <scope>NUCLEOTIDE SEQUENCE [LARGE SCALE GENOMIC DNA]</scope>
    <source>
        <strain evidence="1 2">CGMCC 1.10948</strain>
    </source>
</reference>
<name>A0A562S5B3_9BRAD</name>
<accession>A0A562S5B3</accession>
<comment type="caution">
    <text evidence="1">The sequence shown here is derived from an EMBL/GenBank/DDBJ whole genome shotgun (WGS) entry which is preliminary data.</text>
</comment>
<dbReference type="EMBL" id="VLLA01000001">
    <property type="protein sequence ID" value="TWI76455.1"/>
    <property type="molecule type" value="Genomic_DNA"/>
</dbReference>
<evidence type="ECO:0000313" key="2">
    <source>
        <dbReference type="Proteomes" id="UP000316291"/>
    </source>
</evidence>
<proteinExistence type="predicted"/>
<dbReference type="RefSeq" id="WP_145831190.1">
    <property type="nucleotide sequence ID" value="NZ_VLLA01000001.1"/>
</dbReference>
<evidence type="ECO:0000313" key="1">
    <source>
        <dbReference type="EMBL" id="TWI76455.1"/>
    </source>
</evidence>
<organism evidence="1 2">
    <name type="scientific">Bradyrhizobium huanghuaihaiense</name>
    <dbReference type="NCBI Taxonomy" id="990078"/>
    <lineage>
        <taxon>Bacteria</taxon>
        <taxon>Pseudomonadati</taxon>
        <taxon>Pseudomonadota</taxon>
        <taxon>Alphaproteobacteria</taxon>
        <taxon>Hyphomicrobiales</taxon>
        <taxon>Nitrobacteraceae</taxon>
        <taxon>Bradyrhizobium</taxon>
    </lineage>
</organism>
<sequence>MTEGTTTSKTKAEAPAKRFFAYCKVERPPSVEKQRELCRTFVAAQGGAIVDEAFDVGAGAVVEMPGYARLYDALEGGTVDAFVTDMTVFGPTMILGLFAVCTVGGVEIWDLTRGRVTADQIHALGESLRHGLESNETVHDMLGPKRSVN</sequence>
<dbReference type="AlphaFoldDB" id="A0A562S5B3"/>
<keyword evidence="2" id="KW-1185">Reference proteome</keyword>
<protein>
    <recommendedName>
        <fullName evidence="3">Resolvase-like protein</fullName>
    </recommendedName>
</protein>
<gene>
    <name evidence="1" type="ORF">IQ16_00696</name>
</gene>